<protein>
    <submittedName>
        <fullName evidence="1">Uncharacterized protein</fullName>
    </submittedName>
</protein>
<proteinExistence type="predicted"/>
<dbReference type="AlphaFoldDB" id="A0A426X6E0"/>
<accession>A0A426X6E0</accession>
<evidence type="ECO:0000313" key="1">
    <source>
        <dbReference type="EMBL" id="RRT35052.1"/>
    </source>
</evidence>
<reference evidence="1 2" key="1">
    <citation type="journal article" date="2014" name="Agronomy (Basel)">
        <title>A Draft Genome Sequence for Ensete ventricosum, the Drought-Tolerant Tree Against Hunger.</title>
        <authorList>
            <person name="Harrison J."/>
            <person name="Moore K.A."/>
            <person name="Paszkiewicz K."/>
            <person name="Jones T."/>
            <person name="Grant M."/>
            <person name="Ambacheew D."/>
            <person name="Muzemil S."/>
            <person name="Studholme D.J."/>
        </authorList>
    </citation>
    <scope>NUCLEOTIDE SEQUENCE [LARGE SCALE GENOMIC DNA]</scope>
</reference>
<sequence>LAHGRLSEKGGARLDGRSPRIRLGRSVAGVVELESGKSVSPRVGRRILQEGRVGWGSRRDLSDGQVSLVVDFAIPLLRRGAGAFIVTIVGCSYLRPLSSSLLTILSHLIMSSMVLVVRRAPSSLQLGDVDLAHLTLVRSAVRRLTLLCLCQAGSNTSGRPRRRACCPRARGHGNQVNIHHIIPLPSEKTLRFLIRVPKMRSCNEPLDCSEVRLVSDPNEHELIRPCRGSRSDPTEQELGN</sequence>
<dbReference type="Proteomes" id="UP000287651">
    <property type="component" value="Unassembled WGS sequence"/>
</dbReference>
<gene>
    <name evidence="1" type="ORF">B296_00042212</name>
</gene>
<feature type="non-terminal residue" evidence="1">
    <location>
        <position position="1"/>
    </location>
</feature>
<evidence type="ECO:0000313" key="2">
    <source>
        <dbReference type="Proteomes" id="UP000287651"/>
    </source>
</evidence>
<organism evidence="1 2">
    <name type="scientific">Ensete ventricosum</name>
    <name type="common">Abyssinian banana</name>
    <name type="synonym">Musa ensete</name>
    <dbReference type="NCBI Taxonomy" id="4639"/>
    <lineage>
        <taxon>Eukaryota</taxon>
        <taxon>Viridiplantae</taxon>
        <taxon>Streptophyta</taxon>
        <taxon>Embryophyta</taxon>
        <taxon>Tracheophyta</taxon>
        <taxon>Spermatophyta</taxon>
        <taxon>Magnoliopsida</taxon>
        <taxon>Liliopsida</taxon>
        <taxon>Zingiberales</taxon>
        <taxon>Musaceae</taxon>
        <taxon>Ensete</taxon>
    </lineage>
</organism>
<comment type="caution">
    <text evidence="1">The sequence shown here is derived from an EMBL/GenBank/DDBJ whole genome shotgun (WGS) entry which is preliminary data.</text>
</comment>
<name>A0A426X6E0_ENSVE</name>
<dbReference type="EMBL" id="AMZH03025665">
    <property type="protein sequence ID" value="RRT35052.1"/>
    <property type="molecule type" value="Genomic_DNA"/>
</dbReference>